<evidence type="ECO:0008006" key="3">
    <source>
        <dbReference type="Google" id="ProtNLM"/>
    </source>
</evidence>
<name>A0A0X3AME5_9FLAO</name>
<organism evidence="1 2">
    <name type="scientific">Apibacter mensalis</name>
    <dbReference type="NCBI Taxonomy" id="1586267"/>
    <lineage>
        <taxon>Bacteria</taxon>
        <taxon>Pseudomonadati</taxon>
        <taxon>Bacteroidota</taxon>
        <taxon>Flavobacteriia</taxon>
        <taxon>Flavobacteriales</taxon>
        <taxon>Weeksellaceae</taxon>
        <taxon>Apibacter</taxon>
    </lineage>
</organism>
<dbReference type="EMBL" id="FCOR01000002">
    <property type="protein sequence ID" value="CVK15504.1"/>
    <property type="molecule type" value="Genomic_DNA"/>
</dbReference>
<dbReference type="Proteomes" id="UP000182761">
    <property type="component" value="Unassembled WGS sequence"/>
</dbReference>
<gene>
    <name evidence="1" type="ORF">Ga0061079_10250</name>
</gene>
<dbReference type="AlphaFoldDB" id="A0A0X3AME5"/>
<dbReference type="PROSITE" id="PS51257">
    <property type="entry name" value="PROKAR_LIPOPROTEIN"/>
    <property type="match status" value="1"/>
</dbReference>
<proteinExistence type="predicted"/>
<protein>
    <recommendedName>
        <fullName evidence="3">Lipoprotein</fullName>
    </recommendedName>
</protein>
<evidence type="ECO:0000313" key="1">
    <source>
        <dbReference type="EMBL" id="CVK15504.1"/>
    </source>
</evidence>
<evidence type="ECO:0000313" key="2">
    <source>
        <dbReference type="Proteomes" id="UP000182761"/>
    </source>
</evidence>
<dbReference type="STRING" id="1586267.GCA_001418685_00328"/>
<sequence length="144" mass="17236">MKNVLLILLILLTFSCNKSQIKNPRNINKSLSRKYQSIQSQNRMQTKLITYERIKNMPMEDATIAYPPIEDETFILGKEGGFITEFRIGLLNLFKEEEIKNNNIKIKEITWKINVKQNLTIWYQEINNRWKPIDHFIWDKDAEF</sequence>
<dbReference type="RefSeq" id="WP_055424738.1">
    <property type="nucleotide sequence ID" value="NZ_FCOR01000002.1"/>
</dbReference>
<keyword evidence="2" id="KW-1185">Reference proteome</keyword>
<reference evidence="1 2" key="1">
    <citation type="submission" date="2016-01" db="EMBL/GenBank/DDBJ databases">
        <authorList>
            <person name="McClelland M."/>
            <person name="Jain A."/>
            <person name="Saraogi P."/>
            <person name="Mendelson R."/>
            <person name="Westerman R."/>
            <person name="SanMiguel P."/>
            <person name="Csonka L."/>
        </authorList>
    </citation>
    <scope>NUCLEOTIDE SEQUENCE [LARGE SCALE GENOMIC DNA]</scope>
    <source>
        <strain evidence="1 2">R-53146</strain>
    </source>
</reference>
<accession>A0A0X3AME5</accession>
<dbReference type="OrthoDB" id="1453808at2"/>